<gene>
    <name evidence="3" type="ORF">RSOLAG1IB_10482</name>
</gene>
<reference evidence="3 4" key="1">
    <citation type="submission" date="2014-11" db="EMBL/GenBank/DDBJ databases">
        <authorList>
            <person name="Wibberg Daniel"/>
        </authorList>
    </citation>
    <scope>NUCLEOTIDE SEQUENCE [LARGE SCALE GENOMIC DNA]</scope>
    <source>
        <strain evidence="3">Rhizoctonia solani AG1-IB 7/3/14</strain>
    </source>
</reference>
<dbReference type="SMART" id="SM00355">
    <property type="entry name" value="ZnF_C2H2"/>
    <property type="match status" value="2"/>
</dbReference>
<keyword evidence="1" id="KW-0479">Metal-binding</keyword>
<keyword evidence="1" id="KW-0863">Zinc-finger</keyword>
<name>A0A0B7FYK6_THACB</name>
<dbReference type="GO" id="GO:0008270">
    <property type="term" value="F:zinc ion binding"/>
    <property type="evidence" value="ECO:0007669"/>
    <property type="project" value="UniProtKB-KW"/>
</dbReference>
<evidence type="ECO:0000259" key="2">
    <source>
        <dbReference type="PROSITE" id="PS50157"/>
    </source>
</evidence>
<dbReference type="Gene3D" id="3.30.160.60">
    <property type="entry name" value="Classic Zinc Finger"/>
    <property type="match status" value="1"/>
</dbReference>
<protein>
    <recommendedName>
        <fullName evidence="2">C2H2-type domain-containing protein</fullName>
    </recommendedName>
</protein>
<dbReference type="AlphaFoldDB" id="A0A0B7FYK6"/>
<dbReference type="PROSITE" id="PS00028">
    <property type="entry name" value="ZINC_FINGER_C2H2_1"/>
    <property type="match status" value="1"/>
</dbReference>
<keyword evidence="1" id="KW-0862">Zinc</keyword>
<feature type="domain" description="C2H2-type" evidence="2">
    <location>
        <begin position="292"/>
        <end position="320"/>
    </location>
</feature>
<dbReference type="EMBL" id="LN679169">
    <property type="protein sequence ID" value="CEL62790.1"/>
    <property type="molecule type" value="Genomic_DNA"/>
</dbReference>
<keyword evidence="4" id="KW-1185">Reference proteome</keyword>
<dbReference type="InterPro" id="IPR013087">
    <property type="entry name" value="Znf_C2H2_type"/>
</dbReference>
<evidence type="ECO:0000313" key="3">
    <source>
        <dbReference type="EMBL" id="CEL62790.1"/>
    </source>
</evidence>
<dbReference type="PROSITE" id="PS50157">
    <property type="entry name" value="ZINC_FINGER_C2H2_2"/>
    <property type="match status" value="1"/>
</dbReference>
<organism evidence="3 4">
    <name type="scientific">Thanatephorus cucumeris (strain AG1-IB / isolate 7/3/14)</name>
    <name type="common">Lettuce bottom rot fungus</name>
    <name type="synonym">Rhizoctonia solani</name>
    <dbReference type="NCBI Taxonomy" id="1108050"/>
    <lineage>
        <taxon>Eukaryota</taxon>
        <taxon>Fungi</taxon>
        <taxon>Dikarya</taxon>
        <taxon>Basidiomycota</taxon>
        <taxon>Agaricomycotina</taxon>
        <taxon>Agaricomycetes</taxon>
        <taxon>Cantharellales</taxon>
        <taxon>Ceratobasidiaceae</taxon>
        <taxon>Rhizoctonia</taxon>
        <taxon>Rhizoctonia solani AG-1</taxon>
    </lineage>
</organism>
<proteinExistence type="predicted"/>
<dbReference type="OrthoDB" id="3242308at2759"/>
<accession>A0A0B7FYK6</accession>
<dbReference type="Proteomes" id="UP000059188">
    <property type="component" value="Unassembled WGS sequence"/>
</dbReference>
<evidence type="ECO:0000313" key="4">
    <source>
        <dbReference type="Proteomes" id="UP000059188"/>
    </source>
</evidence>
<evidence type="ECO:0000256" key="1">
    <source>
        <dbReference type="PROSITE-ProRule" id="PRU00042"/>
    </source>
</evidence>
<sequence length="333" mass="37627">MIHEFNSSGPIAYRCSVNDVTACNNIGVLIPTISGFHHHPVQDSLALNNLQLPNEYTQIDPNLLDSVHNQWQPHSSYRAEAPIHCAPKMLNGNTIPQGSSQEHGLQFRRNTFFRQHPLLDTLGCECFNTAYTSTSTLMHGYIRDQGPRSCSINTPATPADPIGASHTIGCQIQTFNNPPNSKSPELLAATTTGTRNREVYASLDCTSSRGRGKIRVWRPPEVRWNETMQCAYVSPITGYRCRVRLNRGPDLERHLRTVHLRQEAQAVTDNLISRSQARLLPASWETGDRLDFACPRCLARFTRRDARNRHMKMKHGKDLPVSKEQVIERLKRV</sequence>